<dbReference type="Proteomes" id="UP000192775">
    <property type="component" value="Chromosome"/>
</dbReference>
<evidence type="ECO:0000313" key="1">
    <source>
        <dbReference type="EMBL" id="ARJ05195.1"/>
    </source>
</evidence>
<dbReference type="EMBL" id="CP020715">
    <property type="protein sequence ID" value="ARJ05195.1"/>
    <property type="molecule type" value="Genomic_DNA"/>
</dbReference>
<evidence type="ECO:0000313" key="2">
    <source>
        <dbReference type="Proteomes" id="UP000192775"/>
    </source>
</evidence>
<proteinExistence type="predicted"/>
<protein>
    <submittedName>
        <fullName evidence="1">Acyl-CoA dehydrogenase</fullName>
    </submittedName>
</protein>
<gene>
    <name evidence="1" type="ORF">B5808_08215</name>
</gene>
<dbReference type="AlphaFoldDB" id="A0A1X9LJ26"/>
<dbReference type="STRING" id="1619308.B5808_08215"/>
<dbReference type="RefSeq" id="WP_085019333.1">
    <property type="nucleotide sequence ID" value="NZ_BMHD01000001.1"/>
</dbReference>
<dbReference type="InterPro" id="IPR023833">
    <property type="entry name" value="Signal_pept_SipW-depend-type"/>
</dbReference>
<sequence>METQTKRGLTRRKVFAIAAGCAAIGIGATATLAAWTDSEWVFGGDGSGGPGIGTSTFSVQQSTDGGATFSDEPDNPGGEIVFTPDALNLTPGDSIYAGVALRTSADSVAGDVSLLPAVAATGIVTDDPAGLLFDTLDVAIVTDDAPFTCNAAAFAPGSPATLIGAGDLDSTGGSPSQALLAAGGSTQYYCFQILLPDPLPVTPGGADDFMGRTVAPAWEFSAISS</sequence>
<keyword evidence="2" id="KW-1185">Reference proteome</keyword>
<name>A0A1X9LJ26_9MICO</name>
<organism evidence="1 2">
    <name type="scientific">Cnuibacter physcomitrellae</name>
    <dbReference type="NCBI Taxonomy" id="1619308"/>
    <lineage>
        <taxon>Bacteria</taxon>
        <taxon>Bacillati</taxon>
        <taxon>Actinomycetota</taxon>
        <taxon>Actinomycetes</taxon>
        <taxon>Micrococcales</taxon>
        <taxon>Microbacteriaceae</taxon>
        <taxon>Cnuibacter</taxon>
    </lineage>
</organism>
<dbReference type="NCBIfam" id="TIGR04088">
    <property type="entry name" value="cognate_SipW"/>
    <property type="match status" value="1"/>
</dbReference>
<reference evidence="1 2" key="1">
    <citation type="submission" date="2017-04" db="EMBL/GenBank/DDBJ databases">
        <authorList>
            <person name="Afonso C.L."/>
            <person name="Miller P.J."/>
            <person name="Scott M.A."/>
            <person name="Spackman E."/>
            <person name="Goraichik I."/>
            <person name="Dimitrov K.M."/>
            <person name="Suarez D.L."/>
            <person name="Swayne D.E."/>
        </authorList>
    </citation>
    <scope>NUCLEOTIDE SEQUENCE [LARGE SCALE GENOMIC DNA]</scope>
    <source>
        <strain evidence="2">XA(T)</strain>
    </source>
</reference>
<dbReference type="KEGG" id="cphy:B5808_08215"/>
<accession>A0A1X9LJ26</accession>